<feature type="transmembrane region" description="Helical" evidence="7">
    <location>
        <begin position="596"/>
        <end position="620"/>
    </location>
</feature>
<sequence length="690" mass="76238">MATTNGEEKPSIDELSMEQLFESKEVPSWSDQLTFRAFFVSSILGFFLSFIVMKLNLTTGIIPSLNVSAGLLGFFLVKTWTKILQRADFLMQPFTRQENTVIQTCVVACAGVAFSGGFGSYFLAMSETVANDFNEANTKVDTKEPSFGWMVAFLFIVSFIGLFSVVPLRKIMILRYKLTYPSGMATAYLINSFHTPQGALLARKQVSYLFKSFSASFLWSFFQWFYTAGENCGFKAFPTLGLEAYKDKFYFDFSTTYVGVGMLCPYMINASLLVGALISWGILWPYIESKKGDWYSETIPSTSLSGLNGYQVFISIAMILGDGLFHFFSVLLRTTYDMYNKRQREKEATTTPFSELNRTPDPALSFDDRRRTNVFLKDAIPTRVAIAGYLILATISIIAIPLIIPQLKSYHIIVAYLIAPVLAFCNCYGCGLTDWNLATSYAKLAIFIFGAWVGLDDGGVLAGLAACGVTMGIVSTASDLMQDFKTGYLTLASPRSMIISQSIGTAMGCVISTLVFWIFYNAFPLGAQDSEYPAPYAKVYRGIALLGVKGFDTLPKNCISFCVGFFFLAFAINAVREVASNKGWWIYNYVPSAMGMAIPFYLGSSFAIDMCVGSLIMFLWERTDQRHAKAFGPAVASGMTCGDGIWSLPASLLALWDVRPPICMKFLSRADNAKVDVFLTAGSSTPGLRV</sequence>
<feature type="transmembrane region" description="Helical" evidence="7">
    <location>
        <begin position="307"/>
        <end position="332"/>
    </location>
</feature>
<evidence type="ECO:0000313" key="9">
    <source>
        <dbReference type="RefSeq" id="XP_010940749.3"/>
    </source>
</evidence>
<dbReference type="Proteomes" id="UP000504607">
    <property type="component" value="Chromosome 16"/>
</dbReference>
<dbReference type="GO" id="GO:0035673">
    <property type="term" value="F:oligopeptide transmembrane transporter activity"/>
    <property type="evidence" value="ECO:0007669"/>
    <property type="project" value="InterPro"/>
</dbReference>
<accession>A0A6I9SB30</accession>
<name>A0A6I9SB30_ELAGV</name>
<dbReference type="PANTHER" id="PTHR31645:SF22">
    <property type="entry name" value="METAL-NICOTIANAMINE TRANSPORTER YSL7-RELATED"/>
    <property type="match status" value="1"/>
</dbReference>
<dbReference type="KEGG" id="egu:105059212"/>
<feature type="transmembrane region" description="Helical" evidence="7">
    <location>
        <begin position="147"/>
        <end position="168"/>
    </location>
</feature>
<gene>
    <name evidence="9" type="primary">LOC105059212</name>
</gene>
<dbReference type="InterPro" id="IPR004813">
    <property type="entry name" value="OPT"/>
</dbReference>
<dbReference type="GO" id="GO:0016020">
    <property type="term" value="C:membrane"/>
    <property type="evidence" value="ECO:0007669"/>
    <property type="project" value="UniProtKB-SubCell"/>
</dbReference>
<dbReference type="AlphaFoldDB" id="A0A6I9SB30"/>
<feature type="transmembrane region" description="Helical" evidence="7">
    <location>
        <begin position="384"/>
        <end position="404"/>
    </location>
</feature>
<evidence type="ECO:0000256" key="1">
    <source>
        <dbReference type="ARBA" id="ARBA00004141"/>
    </source>
</evidence>
<keyword evidence="6 7" id="KW-0472">Membrane</keyword>
<dbReference type="InParanoid" id="A0A6I9SB30"/>
<evidence type="ECO:0000313" key="8">
    <source>
        <dbReference type="Proteomes" id="UP000504607"/>
    </source>
</evidence>
<dbReference type="FunCoup" id="A0A6I9SB30">
    <property type="interactions" value="42"/>
</dbReference>
<reference evidence="9" key="1">
    <citation type="submission" date="2025-08" db="UniProtKB">
        <authorList>
            <consortium name="RefSeq"/>
        </authorList>
    </citation>
    <scope>IDENTIFICATION</scope>
</reference>
<dbReference type="NCBIfam" id="TIGR00728">
    <property type="entry name" value="OPT_sfam"/>
    <property type="match status" value="1"/>
</dbReference>
<dbReference type="GeneID" id="105059212"/>
<dbReference type="OrthoDB" id="627262at2759"/>
<organism evidence="8 9">
    <name type="scientific">Elaeis guineensis var. tenera</name>
    <name type="common">Oil palm</name>
    <dbReference type="NCBI Taxonomy" id="51953"/>
    <lineage>
        <taxon>Eukaryota</taxon>
        <taxon>Viridiplantae</taxon>
        <taxon>Streptophyta</taxon>
        <taxon>Embryophyta</taxon>
        <taxon>Tracheophyta</taxon>
        <taxon>Spermatophyta</taxon>
        <taxon>Magnoliopsida</taxon>
        <taxon>Liliopsida</taxon>
        <taxon>Arecaceae</taxon>
        <taxon>Arecoideae</taxon>
        <taxon>Cocoseae</taxon>
        <taxon>Elaeidinae</taxon>
        <taxon>Elaeis</taxon>
    </lineage>
</organism>
<comment type="subcellular location">
    <subcellularLocation>
        <location evidence="1">Membrane</location>
        <topology evidence="1">Multi-pass membrane protein</topology>
    </subcellularLocation>
</comment>
<evidence type="ECO:0000256" key="3">
    <source>
        <dbReference type="ARBA" id="ARBA00022448"/>
    </source>
</evidence>
<feature type="transmembrane region" description="Helical" evidence="7">
    <location>
        <begin position="101"/>
        <end position="124"/>
    </location>
</feature>
<feature type="transmembrane region" description="Helical" evidence="7">
    <location>
        <begin position="61"/>
        <end position="80"/>
    </location>
</feature>
<feature type="transmembrane region" description="Helical" evidence="7">
    <location>
        <begin position="498"/>
        <end position="520"/>
    </location>
</feature>
<dbReference type="Pfam" id="PF03169">
    <property type="entry name" value="OPT"/>
    <property type="match status" value="1"/>
</dbReference>
<keyword evidence="3" id="KW-0813">Transport</keyword>
<keyword evidence="8" id="KW-1185">Reference proteome</keyword>
<evidence type="ECO:0000256" key="5">
    <source>
        <dbReference type="ARBA" id="ARBA00022989"/>
    </source>
</evidence>
<evidence type="ECO:0000256" key="4">
    <source>
        <dbReference type="ARBA" id="ARBA00022692"/>
    </source>
</evidence>
<dbReference type="InterPro" id="IPR045035">
    <property type="entry name" value="YSL-like"/>
</dbReference>
<dbReference type="RefSeq" id="XP_010940749.3">
    <property type="nucleotide sequence ID" value="XM_010942447.3"/>
</dbReference>
<feature type="transmembrane region" description="Helical" evidence="7">
    <location>
        <begin position="266"/>
        <end position="287"/>
    </location>
</feature>
<protein>
    <submittedName>
        <fullName evidence="9">Probable metal-nicotianamine transporter YSL8 isoform X1</fullName>
    </submittedName>
</protein>
<comment type="similarity">
    <text evidence="2">Belongs to the YSL (TC 2.A.67.2) family.</text>
</comment>
<feature type="transmembrane region" description="Helical" evidence="7">
    <location>
        <begin position="410"/>
        <end position="428"/>
    </location>
</feature>
<evidence type="ECO:0000256" key="6">
    <source>
        <dbReference type="ARBA" id="ARBA00023136"/>
    </source>
</evidence>
<dbReference type="PANTHER" id="PTHR31645">
    <property type="entry name" value="OLIGOPEPTIDE TRANSPORTER YGL114W-RELATED"/>
    <property type="match status" value="1"/>
</dbReference>
<keyword evidence="4 7" id="KW-0812">Transmembrane</keyword>
<feature type="transmembrane region" description="Helical" evidence="7">
    <location>
        <begin position="33"/>
        <end position="55"/>
    </location>
</feature>
<evidence type="ECO:0000256" key="7">
    <source>
        <dbReference type="SAM" id="Phobius"/>
    </source>
</evidence>
<feature type="transmembrane region" description="Helical" evidence="7">
    <location>
        <begin position="558"/>
        <end position="576"/>
    </location>
</feature>
<keyword evidence="5 7" id="KW-1133">Transmembrane helix</keyword>
<evidence type="ECO:0000256" key="2">
    <source>
        <dbReference type="ARBA" id="ARBA00010276"/>
    </source>
</evidence>
<proteinExistence type="inferred from homology"/>